<protein>
    <submittedName>
        <fullName evidence="1">Four helix bundle protein</fullName>
    </submittedName>
</protein>
<dbReference type="CDD" id="cd16377">
    <property type="entry name" value="23S_rRNA_IVP_like"/>
    <property type="match status" value="1"/>
</dbReference>
<dbReference type="EMBL" id="JACKZP010000307">
    <property type="protein sequence ID" value="MBC1306013.1"/>
    <property type="molecule type" value="Genomic_DNA"/>
</dbReference>
<evidence type="ECO:0000313" key="1">
    <source>
        <dbReference type="EMBL" id="MBC1306013.1"/>
    </source>
</evidence>
<gene>
    <name evidence="1" type="ORF">GNE12_29510</name>
</gene>
<dbReference type="NCBIfam" id="TIGR02436">
    <property type="entry name" value="four helix bundle protein"/>
    <property type="match status" value="1"/>
</dbReference>
<reference evidence="1 2" key="1">
    <citation type="submission" date="2019-11" db="EMBL/GenBank/DDBJ databases">
        <title>Comparison of genomes from free-living endosymbiotic cyanobacteria isolated from Azolla.</title>
        <authorList>
            <person name="Thiel T."/>
            <person name="Pratte B."/>
        </authorList>
    </citation>
    <scope>NUCLEOTIDE SEQUENCE [LARGE SCALE GENOMIC DNA]</scope>
    <source>
        <strain evidence="1 2">N2B</strain>
        <plasmid evidence="1">pN2B-C</plasmid>
    </source>
</reference>
<dbReference type="Proteomes" id="UP000570851">
    <property type="component" value="Unassembled WGS sequence"/>
</dbReference>
<keyword evidence="2" id="KW-1185">Reference proteome</keyword>
<dbReference type="GeneID" id="58727410"/>
<name>A0ABR6SHZ3_ANAVA</name>
<geneLocation type="plasmid" evidence="1">
    <name>pN2B-C</name>
</geneLocation>
<sequence>MRQPAKTFQDLIVWQKAHQFVLLVYQFTSQFPKSEIYGLTSQFRRAAISIAANIAEGFKKKGAADKVRFLNIAQGSLEECRYYLILSKDLDYGDISGLMLQLEEVSRLLTGYANSILNSDS</sequence>
<dbReference type="RefSeq" id="WP_011316862.1">
    <property type="nucleotide sequence ID" value="NZ_JACKZP010000307.1"/>
</dbReference>
<accession>A0ABR6SHZ3</accession>
<evidence type="ECO:0000313" key="2">
    <source>
        <dbReference type="Proteomes" id="UP000570851"/>
    </source>
</evidence>
<dbReference type="InterPro" id="IPR012657">
    <property type="entry name" value="23S_rRNA-intervening_sequence"/>
</dbReference>
<comment type="caution">
    <text evidence="1">The sequence shown here is derived from an EMBL/GenBank/DDBJ whole genome shotgun (WGS) entry which is preliminary data.</text>
</comment>
<organism evidence="1 2">
    <name type="scientific">Trichormus variabilis N2B</name>
    <dbReference type="NCBI Taxonomy" id="2681315"/>
    <lineage>
        <taxon>Bacteria</taxon>
        <taxon>Bacillati</taxon>
        <taxon>Cyanobacteriota</taxon>
        <taxon>Cyanophyceae</taxon>
        <taxon>Nostocales</taxon>
        <taxon>Nostocaceae</taxon>
        <taxon>Trichormus</taxon>
    </lineage>
</organism>
<keyword evidence="1" id="KW-0614">Plasmid</keyword>
<proteinExistence type="predicted"/>
<dbReference type="PANTHER" id="PTHR38471">
    <property type="entry name" value="FOUR HELIX BUNDLE PROTEIN"/>
    <property type="match status" value="1"/>
</dbReference>
<dbReference type="InterPro" id="IPR036583">
    <property type="entry name" value="23S_rRNA_IVS_sf"/>
</dbReference>
<dbReference type="PANTHER" id="PTHR38471:SF2">
    <property type="entry name" value="FOUR HELIX BUNDLE PROTEIN"/>
    <property type="match status" value="1"/>
</dbReference>
<dbReference type="Gene3D" id="1.20.1440.60">
    <property type="entry name" value="23S rRNA-intervening sequence"/>
    <property type="match status" value="1"/>
</dbReference>
<dbReference type="SUPFAM" id="SSF158446">
    <property type="entry name" value="IVS-encoded protein-like"/>
    <property type="match status" value="1"/>
</dbReference>
<dbReference type="Pfam" id="PF05635">
    <property type="entry name" value="23S_rRNA_IVP"/>
    <property type="match status" value="1"/>
</dbReference>